<dbReference type="AlphaFoldDB" id="A0A0D9WXE6"/>
<evidence type="ECO:0000313" key="2">
    <source>
        <dbReference type="EnsemblPlants" id="LPERR07G07960.1"/>
    </source>
</evidence>
<feature type="compositionally biased region" description="Polar residues" evidence="1">
    <location>
        <begin position="108"/>
        <end position="117"/>
    </location>
</feature>
<dbReference type="HOGENOM" id="CLU_1246955_0_0_1"/>
<feature type="region of interest" description="Disordered" evidence="1">
    <location>
        <begin position="30"/>
        <end position="135"/>
    </location>
</feature>
<dbReference type="EnsemblPlants" id="LPERR07G07960.1">
    <property type="protein sequence ID" value="LPERR07G07960.1"/>
    <property type="gene ID" value="LPERR07G07960"/>
</dbReference>
<accession>A0A0D9WXE6</accession>
<organism evidence="2 3">
    <name type="scientific">Leersia perrieri</name>
    <dbReference type="NCBI Taxonomy" id="77586"/>
    <lineage>
        <taxon>Eukaryota</taxon>
        <taxon>Viridiplantae</taxon>
        <taxon>Streptophyta</taxon>
        <taxon>Embryophyta</taxon>
        <taxon>Tracheophyta</taxon>
        <taxon>Spermatophyta</taxon>
        <taxon>Magnoliopsida</taxon>
        <taxon>Liliopsida</taxon>
        <taxon>Poales</taxon>
        <taxon>Poaceae</taxon>
        <taxon>BOP clade</taxon>
        <taxon>Oryzoideae</taxon>
        <taxon>Oryzeae</taxon>
        <taxon>Oryzinae</taxon>
        <taxon>Leersia</taxon>
    </lineage>
</organism>
<feature type="compositionally biased region" description="Basic residues" evidence="1">
    <location>
        <begin position="62"/>
        <end position="85"/>
    </location>
</feature>
<name>A0A0D9WXE6_9ORYZ</name>
<reference evidence="2" key="3">
    <citation type="submission" date="2015-04" db="UniProtKB">
        <authorList>
            <consortium name="EnsemblPlants"/>
        </authorList>
    </citation>
    <scope>IDENTIFICATION</scope>
</reference>
<sequence length="222" mass="25122">MEILRVGPSLFRLIPQLFSQLFRPVIPQIFRIPPTPGRNRRPQRDASTPHTSRAAPPIRRQAAGRRPRVQHRRIPSPRRRSRAPRRQSAGKQQVADPARGAADPLTQPAANHTPKTSFTDHRSRTPRRRSREQPPIPLCFAVDPLTLQVAVLHYHQSRAPASKHDCFTNPAMDINVGAMHQNRQQDQVIFGSDVHVDICTLTLQKQSLQWGKLSGVHGRISH</sequence>
<reference evidence="2 3" key="1">
    <citation type="submission" date="2012-08" db="EMBL/GenBank/DDBJ databases">
        <title>Oryza genome evolution.</title>
        <authorList>
            <person name="Wing R.A."/>
        </authorList>
    </citation>
    <scope>NUCLEOTIDE SEQUENCE</scope>
</reference>
<protein>
    <submittedName>
        <fullName evidence="2">Uncharacterized protein</fullName>
    </submittedName>
</protein>
<dbReference type="Gramene" id="LPERR07G07960.1">
    <property type="protein sequence ID" value="LPERR07G07960.1"/>
    <property type="gene ID" value="LPERR07G07960"/>
</dbReference>
<keyword evidence="3" id="KW-1185">Reference proteome</keyword>
<evidence type="ECO:0000256" key="1">
    <source>
        <dbReference type="SAM" id="MobiDB-lite"/>
    </source>
</evidence>
<dbReference type="Proteomes" id="UP000032180">
    <property type="component" value="Chromosome 7"/>
</dbReference>
<proteinExistence type="predicted"/>
<reference evidence="3" key="2">
    <citation type="submission" date="2013-12" db="EMBL/GenBank/DDBJ databases">
        <authorList>
            <person name="Yu Y."/>
            <person name="Lee S."/>
            <person name="de Baynast K."/>
            <person name="Wissotski M."/>
            <person name="Liu L."/>
            <person name="Talag J."/>
            <person name="Goicoechea J."/>
            <person name="Angelova A."/>
            <person name="Jetty R."/>
            <person name="Kudrna D."/>
            <person name="Golser W."/>
            <person name="Rivera L."/>
            <person name="Zhang J."/>
            <person name="Wing R."/>
        </authorList>
    </citation>
    <scope>NUCLEOTIDE SEQUENCE</scope>
</reference>
<evidence type="ECO:0000313" key="3">
    <source>
        <dbReference type="Proteomes" id="UP000032180"/>
    </source>
</evidence>